<keyword evidence="3" id="KW-1185">Reference proteome</keyword>
<dbReference type="PANTHER" id="PTHR36607">
    <property type="entry name" value="1,2-DIHYDROXY-3-KETO-5-METHYLTHIOPENTENE DIOXYGENASE 4"/>
    <property type="match status" value="1"/>
</dbReference>
<reference evidence="2 3" key="1">
    <citation type="submission" date="2024-01" db="EMBL/GenBank/DDBJ databases">
        <title>The complete chloroplast genome sequence of Lithospermum erythrorhizon: insights into the phylogenetic relationship among Boraginaceae species and the maternal lineages of purple gromwells.</title>
        <authorList>
            <person name="Okada T."/>
            <person name="Watanabe K."/>
        </authorList>
    </citation>
    <scope>NUCLEOTIDE SEQUENCE [LARGE SCALE GENOMIC DNA]</scope>
</reference>
<dbReference type="InterPro" id="IPR019557">
    <property type="entry name" value="AminoTfrase-like_pln_mobile"/>
</dbReference>
<name>A0AAV3PL20_LITER</name>
<evidence type="ECO:0000313" key="2">
    <source>
        <dbReference type="EMBL" id="GAA0150687.1"/>
    </source>
</evidence>
<evidence type="ECO:0000259" key="1">
    <source>
        <dbReference type="Pfam" id="PF10536"/>
    </source>
</evidence>
<evidence type="ECO:0000313" key="3">
    <source>
        <dbReference type="Proteomes" id="UP001454036"/>
    </source>
</evidence>
<dbReference type="AlphaFoldDB" id="A0AAV3PL20"/>
<dbReference type="EMBL" id="BAABME010001638">
    <property type="protein sequence ID" value="GAA0150687.1"/>
    <property type="molecule type" value="Genomic_DNA"/>
</dbReference>
<dbReference type="Pfam" id="PF10536">
    <property type="entry name" value="PMD"/>
    <property type="match status" value="1"/>
</dbReference>
<protein>
    <recommendedName>
        <fullName evidence="1">Aminotransferase-like plant mobile domain-containing protein</fullName>
    </recommendedName>
</protein>
<gene>
    <name evidence="2" type="ORF">LIER_09569</name>
</gene>
<accession>A0AAV3PL20</accession>
<organism evidence="2 3">
    <name type="scientific">Lithospermum erythrorhizon</name>
    <name type="common">Purple gromwell</name>
    <name type="synonym">Lithospermum officinale var. erythrorhizon</name>
    <dbReference type="NCBI Taxonomy" id="34254"/>
    <lineage>
        <taxon>Eukaryota</taxon>
        <taxon>Viridiplantae</taxon>
        <taxon>Streptophyta</taxon>
        <taxon>Embryophyta</taxon>
        <taxon>Tracheophyta</taxon>
        <taxon>Spermatophyta</taxon>
        <taxon>Magnoliopsida</taxon>
        <taxon>eudicotyledons</taxon>
        <taxon>Gunneridae</taxon>
        <taxon>Pentapetalae</taxon>
        <taxon>asterids</taxon>
        <taxon>lamiids</taxon>
        <taxon>Boraginales</taxon>
        <taxon>Boraginaceae</taxon>
        <taxon>Boraginoideae</taxon>
        <taxon>Lithospermeae</taxon>
        <taxon>Lithospermum</taxon>
    </lineage>
</organism>
<dbReference type="Proteomes" id="UP001454036">
    <property type="component" value="Unassembled WGS sequence"/>
</dbReference>
<dbReference type="PANTHER" id="PTHR36607:SF20">
    <property type="entry name" value="AMINOTRANSFERASE-LIKE PLANT MOBILE DOMAIN-CONTAINING PROTEIN"/>
    <property type="match status" value="1"/>
</dbReference>
<comment type="caution">
    <text evidence="2">The sequence shown here is derived from an EMBL/GenBank/DDBJ whole genome shotgun (WGS) entry which is preliminary data.</text>
</comment>
<feature type="domain" description="Aminotransferase-like plant mobile" evidence="1">
    <location>
        <begin position="115"/>
        <end position="338"/>
    </location>
</feature>
<proteinExistence type="predicted"/>
<sequence>MITFETILAQEFSTLRITGPEEDKVTTLVACASLHRGHAAQCPSIHKPKQEKGRSWSSTHEKGLYLEGTDQGTHDPTRGFRFLDSMFSSGRAEDVLSRWDRVLDRSLLIDAAKGSLYIYKCSDALLKVFCESWCPSTNTLIIHQVELSVSLWDSLRLGGLPVTGRLFEEVVPTAECLSLDLGRRNLIPRSCRFLLLAYHHLDSHSSDGTVSVSSWVNFWNRSLRTYVGHEVADQSTTKIPPASVCPRGSFIPQHRPWVSHDRYPFEILEVGDDLEEEVYCVAFLSCSLCVFVLPTEPLGLIRASVFKMASIMAKGSNLGLSLPVLTCIYESLSLISLSDDPSAAHE</sequence>